<dbReference type="RefSeq" id="WP_166194510.1">
    <property type="nucleotide sequence ID" value="NZ_JAAOIV010000003.1"/>
</dbReference>
<reference evidence="2" key="1">
    <citation type="submission" date="2020-03" db="EMBL/GenBank/DDBJ databases">
        <title>Draft sequencing of Calidifontibacter sp. DB0510.</title>
        <authorList>
            <person name="Kim D.-U."/>
        </authorList>
    </citation>
    <scope>NUCLEOTIDE SEQUENCE</scope>
    <source>
        <strain evidence="2">DB0510</strain>
    </source>
</reference>
<feature type="region of interest" description="Disordered" evidence="1">
    <location>
        <begin position="310"/>
        <end position="354"/>
    </location>
</feature>
<protein>
    <recommendedName>
        <fullName evidence="4">RHS repeat-associated core domain-containing protein</fullName>
    </recommendedName>
</protein>
<proteinExistence type="predicted"/>
<dbReference type="EMBL" id="JAAOIV010000003">
    <property type="protein sequence ID" value="NHN55277.1"/>
    <property type="molecule type" value="Genomic_DNA"/>
</dbReference>
<organism evidence="2 3">
    <name type="scientific">Metallococcus carri</name>
    <dbReference type="NCBI Taxonomy" id="1656884"/>
    <lineage>
        <taxon>Bacteria</taxon>
        <taxon>Bacillati</taxon>
        <taxon>Actinomycetota</taxon>
        <taxon>Actinomycetes</taxon>
        <taxon>Micrococcales</taxon>
        <taxon>Dermacoccaceae</taxon>
        <taxon>Metallococcus</taxon>
    </lineage>
</organism>
<evidence type="ECO:0000256" key="1">
    <source>
        <dbReference type="SAM" id="MobiDB-lite"/>
    </source>
</evidence>
<evidence type="ECO:0000313" key="3">
    <source>
        <dbReference type="Proteomes" id="UP000744769"/>
    </source>
</evidence>
<accession>A0A967E8J2</accession>
<name>A0A967E8J2_9MICO</name>
<dbReference type="AlphaFoldDB" id="A0A967E8J2"/>
<feature type="region of interest" description="Disordered" evidence="1">
    <location>
        <begin position="171"/>
        <end position="195"/>
    </location>
</feature>
<evidence type="ECO:0000313" key="2">
    <source>
        <dbReference type="EMBL" id="NHN55277.1"/>
    </source>
</evidence>
<dbReference type="Proteomes" id="UP000744769">
    <property type="component" value="Unassembled WGS sequence"/>
</dbReference>
<evidence type="ECO:0008006" key="4">
    <source>
        <dbReference type="Google" id="ProtNLM"/>
    </source>
</evidence>
<sequence length="645" mass="66807">MTDPTGTVTYAYDGTDAAGKTDRRGLVTTLTVTRAGSGGALTYQGAYDEAGTLVRQDLPGQVTATVTTNELKQPVGQAYAGQITPVTATTDPNTGEVTWTPGTPTTGTWLAWSIDRDGLGRIAREYTGAGAGFDGDPGIPADGDTSHMTVGNGSAFDRAYTYDPAGPLTKVTDRTATAGSGPLEPSDPAAPSAPCQVRTYGFTTNGARSTLKVDTHADGDCASTTGVTSTSIGYSYDSADRFTAAASINGTTAGAYVYDALGRQTIIPGSDAPGGGSAGNITLTYYADDLPASVSQAGVATSFTLDSAGRRATQSTTGGPNGGTSIDRHYGDDSDNPAWETTTPATGAASTTRFTPDISGDLGAMITDTGEVTIALADPHGDNVTAISIPAATTSGTACVGITGWNSYTEYGQPTAGTSTDPTVTGPLGYGWLGSNERATGPDTAGLTLMGVRYYNPATGTFTGPDPIPGGNDTSYGYPNDPTNKDDVSGLSWAIERMGGAYGGFAGARAGRPSISVNGRIITGVSGIALANLLKRIPRPGGPKRFKRYQVYEIQYQERVPGGRYRYLTWKYGITGAGAEEAQAAIEHLFIFYRRAPLPLSLAGQCSVLLPCPVSRVRLHLWLCTQVWALPARAIQILQVGVRSW</sequence>
<dbReference type="Gene3D" id="2.180.10.10">
    <property type="entry name" value="RHS repeat-associated core"/>
    <property type="match status" value="1"/>
</dbReference>
<feature type="compositionally biased region" description="Low complexity" evidence="1">
    <location>
        <begin position="341"/>
        <end position="352"/>
    </location>
</feature>
<keyword evidence="3" id="KW-1185">Reference proteome</keyword>
<comment type="caution">
    <text evidence="2">The sequence shown here is derived from an EMBL/GenBank/DDBJ whole genome shotgun (WGS) entry which is preliminary data.</text>
</comment>
<gene>
    <name evidence="2" type="ORF">G9U51_05700</name>
</gene>